<accession>A0A1G8ISW8</accession>
<proteinExistence type="predicted"/>
<reference evidence="2 3" key="1">
    <citation type="submission" date="2016-10" db="EMBL/GenBank/DDBJ databases">
        <authorList>
            <person name="de Groot N.N."/>
        </authorList>
    </citation>
    <scope>NUCLEOTIDE SEQUENCE [LARGE SCALE GENOMIC DNA]</scope>
    <source>
        <strain evidence="2 3">DSM 26424</strain>
    </source>
</reference>
<protein>
    <recommendedName>
        <fullName evidence="4">DUF3072 domain-containing protein</fullName>
    </recommendedName>
</protein>
<dbReference type="EMBL" id="FNEJ01000002">
    <property type="protein sequence ID" value="SDI21807.1"/>
    <property type="molecule type" value="Genomic_DNA"/>
</dbReference>
<dbReference type="STRING" id="555512.SAMN04487993_100290"/>
<dbReference type="Proteomes" id="UP000199093">
    <property type="component" value="Unassembled WGS sequence"/>
</dbReference>
<name>A0A1G8ISW8_9RHOB</name>
<dbReference type="InterPro" id="IPR021425">
    <property type="entry name" value="DUF3072"/>
</dbReference>
<evidence type="ECO:0000313" key="2">
    <source>
        <dbReference type="EMBL" id="SDI21807.1"/>
    </source>
</evidence>
<sequence>MSTQSEDPAIDAAMDVPPDPREPMTEVQTVRLRELSEQTGEPFTEELTEWQAEQRIAELEGRIVPV</sequence>
<evidence type="ECO:0000313" key="3">
    <source>
        <dbReference type="Proteomes" id="UP000199093"/>
    </source>
</evidence>
<dbReference type="RefSeq" id="WP_089843242.1">
    <property type="nucleotide sequence ID" value="NZ_FNEJ01000002.1"/>
</dbReference>
<dbReference type="OrthoDB" id="7871968at2"/>
<evidence type="ECO:0008006" key="4">
    <source>
        <dbReference type="Google" id="ProtNLM"/>
    </source>
</evidence>
<organism evidence="2 3">
    <name type="scientific">Salipiger marinus</name>
    <dbReference type="NCBI Taxonomy" id="555512"/>
    <lineage>
        <taxon>Bacteria</taxon>
        <taxon>Pseudomonadati</taxon>
        <taxon>Pseudomonadota</taxon>
        <taxon>Alphaproteobacteria</taxon>
        <taxon>Rhodobacterales</taxon>
        <taxon>Roseobacteraceae</taxon>
        <taxon>Salipiger</taxon>
    </lineage>
</organism>
<dbReference type="AlphaFoldDB" id="A0A1G8ISW8"/>
<dbReference type="Pfam" id="PF11272">
    <property type="entry name" value="DUF3072"/>
    <property type="match status" value="1"/>
</dbReference>
<evidence type="ECO:0000256" key="1">
    <source>
        <dbReference type="SAM" id="MobiDB-lite"/>
    </source>
</evidence>
<gene>
    <name evidence="2" type="ORF">SAMN04487993_100290</name>
</gene>
<feature type="region of interest" description="Disordered" evidence="1">
    <location>
        <begin position="1"/>
        <end position="23"/>
    </location>
</feature>
<keyword evidence="3" id="KW-1185">Reference proteome</keyword>